<dbReference type="GO" id="GO:0003723">
    <property type="term" value="F:RNA binding"/>
    <property type="evidence" value="ECO:0007669"/>
    <property type="project" value="InterPro"/>
</dbReference>
<keyword evidence="6" id="KW-0804">Transcription</keyword>
<dbReference type="PROSITE" id="PS50294">
    <property type="entry name" value="WD_REPEATS_REGION"/>
    <property type="match status" value="1"/>
</dbReference>
<evidence type="ECO:0000256" key="6">
    <source>
        <dbReference type="ARBA" id="ARBA00023163"/>
    </source>
</evidence>
<dbReference type="EMBL" id="JAHBMH010000062">
    <property type="protein sequence ID" value="KAK1934957.1"/>
    <property type="molecule type" value="Genomic_DNA"/>
</dbReference>
<dbReference type="SMART" id="SM00320">
    <property type="entry name" value="WD40"/>
    <property type="match status" value="4"/>
</dbReference>
<feature type="compositionally biased region" description="Basic residues" evidence="9">
    <location>
        <begin position="1"/>
        <end position="10"/>
    </location>
</feature>
<evidence type="ECO:0000313" key="11">
    <source>
        <dbReference type="Proteomes" id="UP001195914"/>
    </source>
</evidence>
<accession>A0AAD9LGU3</accession>
<organism evidence="10 11">
    <name type="scientific">Babesia divergens</name>
    <dbReference type="NCBI Taxonomy" id="32595"/>
    <lineage>
        <taxon>Eukaryota</taxon>
        <taxon>Sar</taxon>
        <taxon>Alveolata</taxon>
        <taxon>Apicomplexa</taxon>
        <taxon>Aconoidasida</taxon>
        <taxon>Piroplasmida</taxon>
        <taxon>Babesiidae</taxon>
        <taxon>Babesia</taxon>
    </lineage>
</organism>
<dbReference type="GO" id="GO:0032040">
    <property type="term" value="C:small-subunit processome"/>
    <property type="evidence" value="ECO:0007669"/>
    <property type="project" value="InterPro"/>
</dbReference>
<dbReference type="AlphaFoldDB" id="A0AAD9LGU3"/>
<dbReference type="GO" id="GO:2000234">
    <property type="term" value="P:positive regulation of rRNA processing"/>
    <property type="evidence" value="ECO:0007669"/>
    <property type="project" value="TreeGrafter"/>
</dbReference>
<evidence type="ECO:0000256" key="8">
    <source>
        <dbReference type="PROSITE-ProRule" id="PRU00221"/>
    </source>
</evidence>
<dbReference type="InterPro" id="IPR001680">
    <property type="entry name" value="WD40_rpt"/>
</dbReference>
<evidence type="ECO:0000256" key="1">
    <source>
        <dbReference type="ARBA" id="ARBA00004604"/>
    </source>
</evidence>
<dbReference type="Gene3D" id="2.130.10.10">
    <property type="entry name" value="YVTN repeat-like/Quinoprotein amine dehydrogenase"/>
    <property type="match status" value="1"/>
</dbReference>
<comment type="caution">
    <text evidence="10">The sequence shown here is derived from an EMBL/GenBank/DDBJ whole genome shotgun (WGS) entry which is preliminary data.</text>
</comment>
<dbReference type="PROSITE" id="PS50082">
    <property type="entry name" value="WD_REPEATS_2"/>
    <property type="match status" value="1"/>
</dbReference>
<evidence type="ECO:0000256" key="3">
    <source>
        <dbReference type="ARBA" id="ARBA00022552"/>
    </source>
</evidence>
<keyword evidence="2" id="KW-0690">Ribosome biogenesis</keyword>
<dbReference type="InterPro" id="IPR036322">
    <property type="entry name" value="WD40_repeat_dom_sf"/>
</dbReference>
<feature type="repeat" description="WD" evidence="8">
    <location>
        <begin position="393"/>
        <end position="434"/>
    </location>
</feature>
<evidence type="ECO:0000256" key="2">
    <source>
        <dbReference type="ARBA" id="ARBA00022517"/>
    </source>
</evidence>
<keyword evidence="5" id="KW-0677">Repeat</keyword>
<reference evidence="10" key="2">
    <citation type="submission" date="2021-05" db="EMBL/GenBank/DDBJ databases">
        <authorList>
            <person name="Pain A."/>
        </authorList>
    </citation>
    <scope>NUCLEOTIDE SEQUENCE</scope>
    <source>
        <strain evidence="10">1802A</strain>
    </source>
</reference>
<dbReference type="InterPro" id="IPR015943">
    <property type="entry name" value="WD40/YVTN_repeat-like_dom_sf"/>
</dbReference>
<dbReference type="Pfam" id="PF23869">
    <property type="entry name" value="Beta-prop_WDR75_1st"/>
    <property type="match status" value="1"/>
</dbReference>
<dbReference type="GO" id="GO:0006364">
    <property type="term" value="P:rRNA processing"/>
    <property type="evidence" value="ECO:0007669"/>
    <property type="project" value="UniProtKB-KW"/>
</dbReference>
<keyword evidence="11" id="KW-1185">Reference proteome</keyword>
<evidence type="ECO:0000256" key="7">
    <source>
        <dbReference type="ARBA" id="ARBA00023242"/>
    </source>
</evidence>
<reference evidence="10" key="1">
    <citation type="journal article" date="2014" name="Nucleic Acids Res.">
        <title>The evolutionary dynamics of variant antigen genes in Babesia reveal a history of genomic innovation underlying host-parasite interaction.</title>
        <authorList>
            <person name="Jackson A.P."/>
            <person name="Otto T.D."/>
            <person name="Darby A."/>
            <person name="Ramaprasad A."/>
            <person name="Xia D."/>
            <person name="Echaide I.E."/>
            <person name="Farber M."/>
            <person name="Gahlot S."/>
            <person name="Gamble J."/>
            <person name="Gupta D."/>
            <person name="Gupta Y."/>
            <person name="Jackson L."/>
            <person name="Malandrin L."/>
            <person name="Malas T.B."/>
            <person name="Moussa E."/>
            <person name="Nair M."/>
            <person name="Reid A.J."/>
            <person name="Sanders M."/>
            <person name="Sharma J."/>
            <person name="Tracey A."/>
            <person name="Quail M.A."/>
            <person name="Weir W."/>
            <person name="Wastling J.M."/>
            <person name="Hall N."/>
            <person name="Willadsen P."/>
            <person name="Lingelbach K."/>
            <person name="Shiels B."/>
            <person name="Tait A."/>
            <person name="Berriman M."/>
            <person name="Allred D.R."/>
            <person name="Pain A."/>
        </authorList>
    </citation>
    <scope>NUCLEOTIDE SEQUENCE</scope>
    <source>
        <strain evidence="10">1802A</strain>
    </source>
</reference>
<comment type="subcellular location">
    <subcellularLocation>
        <location evidence="1">Nucleus</location>
        <location evidence="1">Nucleolus</location>
    </subcellularLocation>
</comment>
<dbReference type="PANTHER" id="PTHR44215">
    <property type="entry name" value="WD REPEAT-CONTAINING PROTEIN 75"/>
    <property type="match status" value="1"/>
</dbReference>
<keyword evidence="3" id="KW-0698">rRNA processing</keyword>
<dbReference type="Proteomes" id="UP001195914">
    <property type="component" value="Unassembled WGS sequence"/>
</dbReference>
<sequence length="1096" mass="122188">MVTDRKRRCPSSHEPMGGDAAAQRADHETDDSVSIRDRPALAAGYIVGELPVLICRDNFLSVINNQKCTLYDCKQACKLADTYPHRDMIVSCDTYAYTGDTDILLVASYDGILKVYLVNKHEKEQLQHVLLATLRIASHGLLCVKTSKTTGDIVFVYTVNEPSSATVVAWMTLNYDALMESDDRFDAQNPIIVEVASMDNQESKNSNDEHTEEGSSLNVKANILESSQGNGSKDQEFDQRRNDALCKTFVKGVRCLCTLPSRVDVFATDANLEAIAFAIGKTAMILNIQMKKILFFECFASISCIAFFRPNVFAVGDSRGRIALYNIDTTAKSHGNDNLVVACDMPEKHFDLSASYFKKILLAFHSSSADPKYLADCKEFYNFNKVTASVNALIWHAHGVNCLTFNSDGTMLLSGGEEGVLVIWHLKSGAKKFVTRIGSAIFHILCQRDHGMYILCCEANEILFVDPFALCIRKRISGITVPINIGMNVNKDVNVSPTNKSSSELLACGNTDINRAHVCLTVGGEPTVPLIQHWPTNLTEVLAKTDNDEDTLIGGNVAVYARSNKLQIYNYVHDREVGSLSLKSVNILSRQDDDFGEDWELEELLISSDGYVVVTVQSRNVLNKLSETNNGTSGVRPEFEHEVLTNNRKGLLKFWVKQKSQENKNSMMGDFVEHTKISNPHSHKTTSIRQLNDMYTFLTTSMDSEFKVWRMIRKRILKSDNLFETYRVMDIHDADYHVDITDPNSYMWVCVAVASYKNMPCFASSITSSGTLLAISHDVVVTFWKVGAEHSCIELLGAAPLPNNEGIHKEECNEDGDYRLLTFLYPNEPNLILYSKRTQLCVLDITKGTTLWRYPIAAGQIIDKIVYTPQLPNVLVVSSSTISETAYGCSGMLEVFWLSNQATSELTVEQLYCGSRDTSRIVLNMCLAPAAFGQHIGGKRVERGEINVPLFKENTTVSTLVLLTTNFNLETLIILSDLYGTAKPRVIDIRSLPKQQTQHSKTPLLLKSPQFDIIAYLMATAKAQKEGTAAKKRAKYNLADQLCKSNEWRYRVKHPMPKCILSAVVDPGCPTAALPPPNVVLNRLLHLVTVKHQTHK</sequence>
<evidence type="ECO:0000256" key="9">
    <source>
        <dbReference type="SAM" id="MobiDB-lite"/>
    </source>
</evidence>
<keyword evidence="7" id="KW-0539">Nucleus</keyword>
<gene>
    <name evidence="10" type="ORF">X943_003802</name>
</gene>
<dbReference type="PANTHER" id="PTHR44215:SF1">
    <property type="entry name" value="WD REPEAT-CONTAINING PROTEIN 75"/>
    <property type="match status" value="1"/>
</dbReference>
<keyword evidence="4 8" id="KW-0853">WD repeat</keyword>
<dbReference type="SUPFAM" id="SSF82171">
    <property type="entry name" value="DPP6 N-terminal domain-like"/>
    <property type="match status" value="1"/>
</dbReference>
<feature type="region of interest" description="Disordered" evidence="9">
    <location>
        <begin position="1"/>
        <end position="33"/>
    </location>
</feature>
<protein>
    <submittedName>
        <fullName evidence="10">WD domain, G-beta repeat containing protein</fullName>
    </submittedName>
</protein>
<dbReference type="InterPro" id="IPR053826">
    <property type="entry name" value="WDR75"/>
</dbReference>
<proteinExistence type="predicted"/>
<evidence type="ECO:0000256" key="5">
    <source>
        <dbReference type="ARBA" id="ARBA00022737"/>
    </source>
</evidence>
<dbReference type="SUPFAM" id="SSF50978">
    <property type="entry name" value="WD40 repeat-like"/>
    <property type="match status" value="1"/>
</dbReference>
<name>A0AAD9LGU3_BABDI</name>
<evidence type="ECO:0000256" key="4">
    <source>
        <dbReference type="ARBA" id="ARBA00022574"/>
    </source>
</evidence>
<dbReference type="GO" id="GO:0045943">
    <property type="term" value="P:positive regulation of transcription by RNA polymerase I"/>
    <property type="evidence" value="ECO:0007669"/>
    <property type="project" value="InterPro"/>
</dbReference>
<evidence type="ECO:0000313" key="10">
    <source>
        <dbReference type="EMBL" id="KAK1934957.1"/>
    </source>
</evidence>